<name>A0A7L5AKG5_9MICO</name>
<feature type="signal peptide" evidence="1">
    <location>
        <begin position="1"/>
        <end position="31"/>
    </location>
</feature>
<dbReference type="KEGG" id="mant:BHD05_09640"/>
<organism evidence="2 3">
    <name type="scientific">Marisediminicola antarctica</name>
    <dbReference type="NCBI Taxonomy" id="674079"/>
    <lineage>
        <taxon>Bacteria</taxon>
        <taxon>Bacillati</taxon>
        <taxon>Actinomycetota</taxon>
        <taxon>Actinomycetes</taxon>
        <taxon>Micrococcales</taxon>
        <taxon>Microbacteriaceae</taxon>
        <taxon>Marisediminicola</taxon>
    </lineage>
</organism>
<dbReference type="OrthoDB" id="9512763at2"/>
<feature type="chain" id="PRO_5039290068" evidence="1">
    <location>
        <begin position="32"/>
        <end position="182"/>
    </location>
</feature>
<keyword evidence="1" id="KW-0732">Signal</keyword>
<evidence type="ECO:0000313" key="2">
    <source>
        <dbReference type="EMBL" id="QHO69864.1"/>
    </source>
</evidence>
<protein>
    <submittedName>
        <fullName evidence="2">Uncharacterized protein</fullName>
    </submittedName>
</protein>
<dbReference type="RefSeq" id="WP_161886240.1">
    <property type="nucleotide sequence ID" value="NZ_CP017146.1"/>
</dbReference>
<proteinExistence type="predicted"/>
<dbReference type="PROSITE" id="PS51257">
    <property type="entry name" value="PROKAR_LIPOPROTEIN"/>
    <property type="match status" value="1"/>
</dbReference>
<dbReference type="EMBL" id="CP017146">
    <property type="protein sequence ID" value="QHO69864.1"/>
    <property type="molecule type" value="Genomic_DNA"/>
</dbReference>
<sequence length="182" mass="19613">MVKPLNAQPNLRWTSRAAAIGAGLLLLPALAGCSNDTAGPETGVDVEDVVEGDEEVLEEPNPGQYDDIYDEDFFDSITNYIDTDVVLSATVGEVLSDTALTIAGTDNTTVEPLLIIHEESVVGLDEGIVVQVTGRPYSRFGIAEVEARRGLDLDDATLAEWEGQPFVEATRIDTSPEFDEEE</sequence>
<dbReference type="Proteomes" id="UP000464507">
    <property type="component" value="Chromosome"/>
</dbReference>
<evidence type="ECO:0000313" key="3">
    <source>
        <dbReference type="Proteomes" id="UP000464507"/>
    </source>
</evidence>
<gene>
    <name evidence="2" type="ORF">BHD05_09640</name>
</gene>
<evidence type="ECO:0000256" key="1">
    <source>
        <dbReference type="SAM" id="SignalP"/>
    </source>
</evidence>
<dbReference type="AlphaFoldDB" id="A0A7L5AKG5"/>
<reference evidence="2 3" key="1">
    <citation type="submission" date="2016-09" db="EMBL/GenBank/DDBJ databases">
        <title>Complete genome sequence of microbes from the polar regions.</title>
        <authorList>
            <person name="Liao L."/>
            <person name="Chen B."/>
        </authorList>
    </citation>
    <scope>NUCLEOTIDE SEQUENCE [LARGE SCALE GENOMIC DNA]</scope>
    <source>
        <strain evidence="2 3">ZS314</strain>
    </source>
</reference>
<accession>A0A7L5AKG5</accession>
<keyword evidence="3" id="KW-1185">Reference proteome</keyword>